<dbReference type="InterPro" id="IPR018114">
    <property type="entry name" value="TRYPSIN_HIS"/>
</dbReference>
<protein>
    <recommendedName>
        <fullName evidence="4">Peptidase S1 domain-containing protein</fullName>
    </recommendedName>
</protein>
<evidence type="ECO:0000256" key="1">
    <source>
        <dbReference type="SAM" id="MobiDB-lite"/>
    </source>
</evidence>
<dbReference type="PROSITE" id="PS00134">
    <property type="entry name" value="TRYPSIN_HIS"/>
    <property type="match status" value="1"/>
</dbReference>
<feature type="region of interest" description="Disordered" evidence="1">
    <location>
        <begin position="185"/>
        <end position="209"/>
    </location>
</feature>
<evidence type="ECO:0008006" key="4">
    <source>
        <dbReference type="Google" id="ProtNLM"/>
    </source>
</evidence>
<sequence length="479" mass="51388">MAASALVLVGTWTGTTVSAAPRSSLSPYDVQESTAYLTARYQVSADEALRRLELQNRIPELQQRISKLQPDAYAGMWLDQDHGGVLVIGSTATAQATLVTASEEDAAHIRVQQARWSLRDLQATAQDITAKLQATSGSSYQVVADQKLDAVAITPHKAKGQDPRGQQAIDALAAASHGKITVLAPRLPGPENAEPENPSRTPAEPQRGYTQPCPVANCWPPMMGGYRLDIKRSDGSEVWGGCSAGFNVKGDKNGQAYVLTAGHCLLPKHHPGDDDRTYHNGIPVGTKKGAIIEKYQGAFDFDFSFVPYQTTGDSNWADYWINNRAKKNGVFTRCKPGTRPCQPDTTYISGMAAAPDIKKGEVVCAAGSANEETTEDPGGNDRYEAGTHCGQITQFRGIGDTVIIADICSREGDSGGALYSQTNRKAYGTLRGTIAGAHGPCQVGQENSDYITVESSIFEGERKGGNNVGLRVIDDRDNR</sequence>
<gene>
    <name evidence="2" type="ORF">ACFSUT_13130</name>
</gene>
<dbReference type="Proteomes" id="UP001597542">
    <property type="component" value="Unassembled WGS sequence"/>
</dbReference>
<comment type="caution">
    <text evidence="2">The sequence shown here is derived from an EMBL/GenBank/DDBJ whole genome shotgun (WGS) entry which is preliminary data.</text>
</comment>
<evidence type="ECO:0000313" key="2">
    <source>
        <dbReference type="EMBL" id="MFD2481221.1"/>
    </source>
</evidence>
<dbReference type="InterPro" id="IPR043504">
    <property type="entry name" value="Peptidase_S1_PA_chymotrypsin"/>
</dbReference>
<dbReference type="InterPro" id="IPR033116">
    <property type="entry name" value="TRYPSIN_SER"/>
</dbReference>
<organism evidence="2 3">
    <name type="scientific">Amycolatopsis albidoflavus</name>
    <dbReference type="NCBI Taxonomy" id="102226"/>
    <lineage>
        <taxon>Bacteria</taxon>
        <taxon>Bacillati</taxon>
        <taxon>Actinomycetota</taxon>
        <taxon>Actinomycetes</taxon>
        <taxon>Pseudonocardiales</taxon>
        <taxon>Pseudonocardiaceae</taxon>
        <taxon>Amycolatopsis</taxon>
    </lineage>
</organism>
<dbReference type="InterPro" id="IPR009003">
    <property type="entry name" value="Peptidase_S1_PA"/>
</dbReference>
<keyword evidence="3" id="KW-1185">Reference proteome</keyword>
<dbReference type="Gene3D" id="2.40.10.10">
    <property type="entry name" value="Trypsin-like serine proteases"/>
    <property type="match status" value="2"/>
</dbReference>
<proteinExistence type="predicted"/>
<dbReference type="SUPFAM" id="SSF50494">
    <property type="entry name" value="Trypsin-like serine proteases"/>
    <property type="match status" value="1"/>
</dbReference>
<evidence type="ECO:0000313" key="3">
    <source>
        <dbReference type="Proteomes" id="UP001597542"/>
    </source>
</evidence>
<dbReference type="Gene3D" id="3.30.300.50">
    <property type="match status" value="1"/>
</dbReference>
<dbReference type="PROSITE" id="PS00135">
    <property type="entry name" value="TRYPSIN_SER"/>
    <property type="match status" value="1"/>
</dbReference>
<reference evidence="3" key="1">
    <citation type="journal article" date="2019" name="Int. J. Syst. Evol. Microbiol.">
        <title>The Global Catalogue of Microorganisms (GCM) 10K type strain sequencing project: providing services to taxonomists for standard genome sequencing and annotation.</title>
        <authorList>
            <consortium name="The Broad Institute Genomics Platform"/>
            <consortium name="The Broad Institute Genome Sequencing Center for Infectious Disease"/>
            <person name="Wu L."/>
            <person name="Ma J."/>
        </authorList>
    </citation>
    <scope>NUCLEOTIDE SEQUENCE [LARGE SCALE GENOMIC DNA]</scope>
    <source>
        <strain evidence="3">CGMCC 4.7638</strain>
    </source>
</reference>
<dbReference type="EMBL" id="JBHUKQ010000010">
    <property type="protein sequence ID" value="MFD2481221.1"/>
    <property type="molecule type" value="Genomic_DNA"/>
</dbReference>
<name>A0ABW5HW37_9PSEU</name>
<dbReference type="RefSeq" id="WP_344274419.1">
    <property type="nucleotide sequence ID" value="NZ_BAAAHV010000011.1"/>
</dbReference>
<dbReference type="InterPro" id="IPR035070">
    <property type="entry name" value="Streptogrisin_prodomain"/>
</dbReference>
<accession>A0ABW5HW37</accession>